<dbReference type="FunFam" id="3.40.630.30:FF:000064">
    <property type="entry name" value="GNAT family acetyltransferase"/>
    <property type="match status" value="1"/>
</dbReference>
<evidence type="ECO:0000256" key="1">
    <source>
        <dbReference type="ARBA" id="ARBA00008694"/>
    </source>
</evidence>
<dbReference type="CDD" id="cd04301">
    <property type="entry name" value="NAT_SF"/>
    <property type="match status" value="1"/>
</dbReference>
<protein>
    <submittedName>
        <fullName evidence="5">GNAT family N-acetyltransferase</fullName>
    </submittedName>
</protein>
<reference evidence="5" key="1">
    <citation type="submission" date="2024-05" db="EMBL/GenBank/DDBJ databases">
        <authorList>
            <person name="Cai S.Y."/>
            <person name="Jin L.M."/>
            <person name="Li H.R."/>
        </authorList>
    </citation>
    <scope>NUCLEOTIDE SEQUENCE</scope>
    <source>
        <strain evidence="5">A5-74</strain>
    </source>
</reference>
<keyword evidence="3" id="KW-0012">Acyltransferase</keyword>
<name>A0AAU8DLJ7_9ACTN</name>
<dbReference type="AlphaFoldDB" id="A0AAU8DLJ7"/>
<accession>A0AAU8DLJ7</accession>
<gene>
    <name evidence="5" type="ORF">ABLG96_18380</name>
</gene>
<dbReference type="InterPro" id="IPR016181">
    <property type="entry name" value="Acyl_CoA_acyltransferase"/>
</dbReference>
<dbReference type="SUPFAM" id="SSF55729">
    <property type="entry name" value="Acyl-CoA N-acyltransferases (Nat)"/>
    <property type="match status" value="1"/>
</dbReference>
<dbReference type="RefSeq" id="WP_353648765.1">
    <property type="nucleotide sequence ID" value="NZ_CP159218.1"/>
</dbReference>
<evidence type="ECO:0000256" key="3">
    <source>
        <dbReference type="ARBA" id="ARBA00023315"/>
    </source>
</evidence>
<dbReference type="PANTHER" id="PTHR10545:SF29">
    <property type="entry name" value="GH14572P-RELATED"/>
    <property type="match status" value="1"/>
</dbReference>
<dbReference type="PANTHER" id="PTHR10545">
    <property type="entry name" value="DIAMINE N-ACETYLTRANSFERASE"/>
    <property type="match status" value="1"/>
</dbReference>
<organism evidence="5">
    <name type="scientific">Nakamurella sp. A5-74</name>
    <dbReference type="NCBI Taxonomy" id="3158264"/>
    <lineage>
        <taxon>Bacteria</taxon>
        <taxon>Bacillati</taxon>
        <taxon>Actinomycetota</taxon>
        <taxon>Actinomycetes</taxon>
        <taxon>Nakamurellales</taxon>
        <taxon>Nakamurellaceae</taxon>
        <taxon>Nakamurella</taxon>
    </lineage>
</organism>
<dbReference type="InterPro" id="IPR000182">
    <property type="entry name" value="GNAT_dom"/>
</dbReference>
<feature type="domain" description="N-acetyltransferase" evidence="4">
    <location>
        <begin position="1"/>
        <end position="161"/>
    </location>
</feature>
<evidence type="ECO:0000313" key="5">
    <source>
        <dbReference type="EMBL" id="XCG63150.1"/>
    </source>
</evidence>
<dbReference type="Pfam" id="PF00583">
    <property type="entry name" value="Acetyltransf_1"/>
    <property type="match status" value="1"/>
</dbReference>
<sequence>MIRTATPADVPVLVELIQELALYEKAPEECHVTTADLQRELFGDDPSANAFVAVDDREDGTEAVVGTAIWFRSFSTWEGTAGIYLEDLYVRPAVRGRGHGLALLAALADECVRRGWSRLGWAVLNWNTPSIQFYDALGGAPMNDWTTYRVEGDALADLAARV</sequence>
<dbReference type="GO" id="GO:0008080">
    <property type="term" value="F:N-acetyltransferase activity"/>
    <property type="evidence" value="ECO:0007669"/>
    <property type="project" value="TreeGrafter"/>
</dbReference>
<evidence type="ECO:0000256" key="2">
    <source>
        <dbReference type="ARBA" id="ARBA00022679"/>
    </source>
</evidence>
<dbReference type="InterPro" id="IPR051016">
    <property type="entry name" value="Diverse_Substrate_AcTransf"/>
</dbReference>
<proteinExistence type="inferred from homology"/>
<dbReference type="PROSITE" id="PS51186">
    <property type="entry name" value="GNAT"/>
    <property type="match status" value="1"/>
</dbReference>
<dbReference type="EMBL" id="CP159218">
    <property type="protein sequence ID" value="XCG63150.1"/>
    <property type="molecule type" value="Genomic_DNA"/>
</dbReference>
<evidence type="ECO:0000259" key="4">
    <source>
        <dbReference type="PROSITE" id="PS51186"/>
    </source>
</evidence>
<keyword evidence="2" id="KW-0808">Transferase</keyword>
<dbReference type="Gene3D" id="3.40.630.30">
    <property type="match status" value="1"/>
</dbReference>
<comment type="similarity">
    <text evidence="1">Belongs to the acetyltransferase family.</text>
</comment>